<evidence type="ECO:0000259" key="4">
    <source>
        <dbReference type="Pfam" id="PF02872"/>
    </source>
</evidence>
<dbReference type="Gene3D" id="3.60.21.10">
    <property type="match status" value="1"/>
</dbReference>
<keyword evidence="1" id="KW-0732">Signal</keyword>
<dbReference type="InterPro" id="IPR006179">
    <property type="entry name" value="5_nucleotidase/apyrase"/>
</dbReference>
<accession>A0A437SUQ6</accession>
<evidence type="ECO:0000259" key="3">
    <source>
        <dbReference type="Pfam" id="PF00149"/>
    </source>
</evidence>
<evidence type="ECO:0000313" key="5">
    <source>
        <dbReference type="EMBL" id="RVU70612.1"/>
    </source>
</evidence>
<dbReference type="PANTHER" id="PTHR11575:SF6">
    <property type="entry name" value="2',3'-CYCLIC-NUCLEOTIDE 2'-PHOSPHODIESTERASE_3'-NUCLEOTIDASE"/>
    <property type="match status" value="1"/>
</dbReference>
<feature type="domain" description="Calcineurin-like phosphoesterase" evidence="3">
    <location>
        <begin position="5"/>
        <end position="239"/>
    </location>
</feature>
<keyword evidence="2" id="KW-0547">Nucleotide-binding</keyword>
<dbReference type="InterPro" id="IPR008334">
    <property type="entry name" value="5'-Nucleotdase_C"/>
</dbReference>
<dbReference type="GO" id="GO:0000166">
    <property type="term" value="F:nucleotide binding"/>
    <property type="evidence" value="ECO:0007669"/>
    <property type="project" value="UniProtKB-KW"/>
</dbReference>
<evidence type="ECO:0000313" key="6">
    <source>
        <dbReference type="Proteomes" id="UP000288291"/>
    </source>
</evidence>
<dbReference type="Gene3D" id="3.90.780.10">
    <property type="entry name" value="5'-Nucleotidase, C-terminal domain"/>
    <property type="match status" value="1"/>
</dbReference>
<name>A0A437SUQ6_9LACO</name>
<evidence type="ECO:0000256" key="1">
    <source>
        <dbReference type="ARBA" id="ARBA00022729"/>
    </source>
</evidence>
<organism evidence="5 6">
    <name type="scientific">Lactobacillus xujianguonis</name>
    <dbReference type="NCBI Taxonomy" id="2495899"/>
    <lineage>
        <taxon>Bacteria</taxon>
        <taxon>Bacillati</taxon>
        <taxon>Bacillota</taxon>
        <taxon>Bacilli</taxon>
        <taxon>Lactobacillales</taxon>
        <taxon>Lactobacillaceae</taxon>
        <taxon>Lactobacillus</taxon>
    </lineage>
</organism>
<dbReference type="PANTHER" id="PTHR11575">
    <property type="entry name" value="5'-NUCLEOTIDASE-RELATED"/>
    <property type="match status" value="1"/>
</dbReference>
<dbReference type="EMBL" id="RXIA01000015">
    <property type="protein sequence ID" value="RVU70612.1"/>
    <property type="molecule type" value="Genomic_DNA"/>
</dbReference>
<proteinExistence type="inferred from homology"/>
<feature type="domain" description="5'-Nucleotidase C-terminal" evidence="4">
    <location>
        <begin position="327"/>
        <end position="478"/>
    </location>
</feature>
<dbReference type="GO" id="GO:0009166">
    <property type="term" value="P:nucleotide catabolic process"/>
    <property type="evidence" value="ECO:0007669"/>
    <property type="project" value="InterPro"/>
</dbReference>
<dbReference type="RefSeq" id="WP_103662557.1">
    <property type="nucleotide sequence ID" value="NZ_ML136883.1"/>
</dbReference>
<evidence type="ECO:0000256" key="2">
    <source>
        <dbReference type="RuleBase" id="RU362119"/>
    </source>
</evidence>
<sequence>MKLVFLHSSDTHGFLLPTDYQDKNDCDAPFSLSRVSSVIKAEREKYGADHVVVTDSGDCLQGSPLASYAHSTGDYADLAIFTEAYNKVGYDARCLGNHDFNFGLDYLTYYIDNNRAPMINDNVLDEETNVPAFGREYTIIEKNGVKIGILGITTQYIPHWEPKENIAGLKFVSAFERIKHYAKILRPQVDVLAVMYHGGFESDPVSGKATEPHRGENEGYKILTEIPEIDVFLTGHQHRRLNVVTRDTAIVQPGYRGEAVAKVILEIDDQTKKIKKMSTELIDTKNYEPDPEIVDIVKPLDERTQKWLDRPLAKLSEPAPIENAMKGRIEGAPFINLLQQMQLWFTKADISATAVMSEKAKGFGKEVTMRDVLLNYPYANQLCRVKLTGKQLRHIIEHSAGFLKKNSDGTISFIDRWIKPKPMLYHFDVFYPVEYEADLSKPEGQRLTKLTLHGKPIKDDQIYHLAVNNYRAMGGGFYPEYSMDKIEFTLDKDYVQMFTEYLTHADVKVDTKKNYRFY</sequence>
<dbReference type="Proteomes" id="UP000288291">
    <property type="component" value="Unassembled WGS sequence"/>
</dbReference>
<dbReference type="PRINTS" id="PR01607">
    <property type="entry name" value="APYRASEFAMLY"/>
</dbReference>
<dbReference type="SUPFAM" id="SSF55816">
    <property type="entry name" value="5'-nucleotidase (syn. UDP-sugar hydrolase), C-terminal domain"/>
    <property type="match status" value="1"/>
</dbReference>
<keyword evidence="2" id="KW-0378">Hydrolase</keyword>
<dbReference type="InterPro" id="IPR029052">
    <property type="entry name" value="Metallo-depent_PP-like"/>
</dbReference>
<dbReference type="Pfam" id="PF02872">
    <property type="entry name" value="5_nucleotid_C"/>
    <property type="match status" value="1"/>
</dbReference>
<dbReference type="AlphaFoldDB" id="A0A437SUQ6"/>
<keyword evidence="6" id="KW-1185">Reference proteome</keyword>
<reference evidence="5 6" key="1">
    <citation type="submission" date="2018-12" db="EMBL/GenBank/DDBJ databases">
        <authorList>
            <person name="Meng J."/>
        </authorList>
    </citation>
    <scope>NUCLEOTIDE SEQUENCE [LARGE SCALE GENOMIC DNA]</scope>
    <source>
        <strain evidence="5 6">HT111-2</strain>
    </source>
</reference>
<dbReference type="InterPro" id="IPR036907">
    <property type="entry name" value="5'-Nucleotdase_C_sf"/>
</dbReference>
<dbReference type="GO" id="GO:0016787">
    <property type="term" value="F:hydrolase activity"/>
    <property type="evidence" value="ECO:0007669"/>
    <property type="project" value="UniProtKB-KW"/>
</dbReference>
<dbReference type="GO" id="GO:0030288">
    <property type="term" value="C:outer membrane-bounded periplasmic space"/>
    <property type="evidence" value="ECO:0007669"/>
    <property type="project" value="TreeGrafter"/>
</dbReference>
<comment type="similarity">
    <text evidence="2">Belongs to the 5'-nucleotidase family.</text>
</comment>
<dbReference type="SUPFAM" id="SSF56300">
    <property type="entry name" value="Metallo-dependent phosphatases"/>
    <property type="match status" value="1"/>
</dbReference>
<protein>
    <submittedName>
        <fullName evidence="5">Bifunctional metallophosphatase/5'-nucleotidase</fullName>
    </submittedName>
</protein>
<comment type="caution">
    <text evidence="5">The sequence shown here is derived from an EMBL/GenBank/DDBJ whole genome shotgun (WGS) entry which is preliminary data.</text>
</comment>
<gene>
    <name evidence="5" type="ORF">EJK17_06325</name>
</gene>
<dbReference type="Pfam" id="PF00149">
    <property type="entry name" value="Metallophos"/>
    <property type="match status" value="1"/>
</dbReference>
<dbReference type="InterPro" id="IPR004843">
    <property type="entry name" value="Calcineurin-like_PHP"/>
</dbReference>